<dbReference type="PANTHER" id="PTHR37710:SF1">
    <property type="entry name" value="TRANSMEMBRANE PROTEIN"/>
    <property type="match status" value="1"/>
</dbReference>
<evidence type="ECO:0000313" key="3">
    <source>
        <dbReference type="Proteomes" id="UP000237000"/>
    </source>
</evidence>
<dbReference type="PANTHER" id="PTHR37710">
    <property type="entry name" value="TRANSMEMBRANE PROTEIN"/>
    <property type="match status" value="1"/>
</dbReference>
<dbReference type="Proteomes" id="UP000237000">
    <property type="component" value="Unassembled WGS sequence"/>
</dbReference>
<comment type="caution">
    <text evidence="2">The sequence shown here is derived from an EMBL/GenBank/DDBJ whole genome shotgun (WGS) entry which is preliminary data.</text>
</comment>
<feature type="compositionally biased region" description="Basic and acidic residues" evidence="1">
    <location>
        <begin position="224"/>
        <end position="262"/>
    </location>
</feature>
<organism evidence="2 3">
    <name type="scientific">Trema orientale</name>
    <name type="common">Charcoal tree</name>
    <name type="synonym">Celtis orientalis</name>
    <dbReference type="NCBI Taxonomy" id="63057"/>
    <lineage>
        <taxon>Eukaryota</taxon>
        <taxon>Viridiplantae</taxon>
        <taxon>Streptophyta</taxon>
        <taxon>Embryophyta</taxon>
        <taxon>Tracheophyta</taxon>
        <taxon>Spermatophyta</taxon>
        <taxon>Magnoliopsida</taxon>
        <taxon>eudicotyledons</taxon>
        <taxon>Gunneridae</taxon>
        <taxon>Pentapetalae</taxon>
        <taxon>rosids</taxon>
        <taxon>fabids</taxon>
        <taxon>Rosales</taxon>
        <taxon>Cannabaceae</taxon>
        <taxon>Trema</taxon>
    </lineage>
</organism>
<dbReference type="EMBL" id="JXTC01000188">
    <property type="protein sequence ID" value="PON82814.1"/>
    <property type="molecule type" value="Genomic_DNA"/>
</dbReference>
<evidence type="ECO:0000313" key="2">
    <source>
        <dbReference type="EMBL" id="PON82814.1"/>
    </source>
</evidence>
<feature type="region of interest" description="Disordered" evidence="1">
    <location>
        <begin position="224"/>
        <end position="295"/>
    </location>
</feature>
<proteinExistence type="predicted"/>
<protein>
    <submittedName>
        <fullName evidence="2">Uncharacterized protein</fullName>
    </submittedName>
</protein>
<evidence type="ECO:0000256" key="1">
    <source>
        <dbReference type="SAM" id="MobiDB-lite"/>
    </source>
</evidence>
<reference evidence="3" key="1">
    <citation type="submission" date="2016-06" db="EMBL/GenBank/DDBJ databases">
        <title>Parallel loss of symbiosis genes in relatives of nitrogen-fixing non-legume Parasponia.</title>
        <authorList>
            <person name="Van Velzen R."/>
            <person name="Holmer R."/>
            <person name="Bu F."/>
            <person name="Rutten L."/>
            <person name="Van Zeijl A."/>
            <person name="Liu W."/>
            <person name="Santuari L."/>
            <person name="Cao Q."/>
            <person name="Sharma T."/>
            <person name="Shen D."/>
            <person name="Roswanjaya Y."/>
            <person name="Wardhani T."/>
            <person name="Kalhor M.S."/>
            <person name="Jansen J."/>
            <person name="Van den Hoogen J."/>
            <person name="Gungor B."/>
            <person name="Hartog M."/>
            <person name="Hontelez J."/>
            <person name="Verver J."/>
            <person name="Yang W.-C."/>
            <person name="Schijlen E."/>
            <person name="Repin R."/>
            <person name="Schilthuizen M."/>
            <person name="Schranz E."/>
            <person name="Heidstra R."/>
            <person name="Miyata K."/>
            <person name="Fedorova E."/>
            <person name="Kohlen W."/>
            <person name="Bisseling T."/>
            <person name="Smit S."/>
            <person name="Geurts R."/>
        </authorList>
    </citation>
    <scope>NUCLEOTIDE SEQUENCE [LARGE SCALE GENOMIC DNA]</scope>
    <source>
        <strain evidence="3">cv. RG33-2</strain>
    </source>
</reference>
<dbReference type="FunCoup" id="A0A2P5EBC1">
    <property type="interactions" value="4"/>
</dbReference>
<dbReference type="AlphaFoldDB" id="A0A2P5EBC1"/>
<feature type="region of interest" description="Disordered" evidence="1">
    <location>
        <begin position="169"/>
        <end position="204"/>
    </location>
</feature>
<feature type="compositionally biased region" description="Basic and acidic residues" evidence="1">
    <location>
        <begin position="183"/>
        <end position="193"/>
    </location>
</feature>
<accession>A0A2P5EBC1</accession>
<dbReference type="OrthoDB" id="1939616at2759"/>
<keyword evidence="3" id="KW-1185">Reference proteome</keyword>
<name>A0A2P5EBC1_TREOI</name>
<dbReference type="STRING" id="63057.A0A2P5EBC1"/>
<gene>
    <name evidence="2" type="ORF">TorRG33x02_213880</name>
</gene>
<sequence>MSTRRRPLHTCGVSFLIIAHRTCEVAQGVGEPLGSTAKRVVKIASFATPFLYALQYQWLAVLSFIDDFILAAEDMVERFFPPSKHVFNNIDHIVQVTETLPGKFDYAVTTFPTIVRQVPFLDWLLVHIISLLKLSITTLTQWGSQDTREKDIVVNINCEDRDDYDEFVSANEDDHSTNSPVHVDSESTIKDDFPPVSESQEAETEIASVNVKADGLKSSYKDVLEKGTTEDKEQHGKKEETMESQKREKTRADKRDESHKNDPILALFESGWLMRRGTKGKESSGSGSGSVPKAL</sequence>
<dbReference type="InParanoid" id="A0A2P5EBC1"/>